<dbReference type="PANTHER" id="PTHR35546:SF25">
    <property type="entry name" value="F-BOX DOMAIN-CONTAINING PROTEIN"/>
    <property type="match status" value="1"/>
</dbReference>
<reference evidence="2 3" key="1">
    <citation type="submission" date="2024-01" db="EMBL/GenBank/DDBJ databases">
        <title>The complete chloroplast genome sequence of Lithospermum erythrorhizon: insights into the phylogenetic relationship among Boraginaceae species and the maternal lineages of purple gromwells.</title>
        <authorList>
            <person name="Okada T."/>
            <person name="Watanabe K."/>
        </authorList>
    </citation>
    <scope>NUCLEOTIDE SEQUENCE [LARGE SCALE GENOMIC DNA]</scope>
</reference>
<dbReference type="InterPro" id="IPR056592">
    <property type="entry name" value="Beta-prop_At3g26010-like"/>
</dbReference>
<dbReference type="NCBIfam" id="TIGR01640">
    <property type="entry name" value="F_box_assoc_1"/>
    <property type="match status" value="1"/>
</dbReference>
<dbReference type="Pfam" id="PF24750">
    <property type="entry name" value="b-prop_At3g26010-like"/>
    <property type="match status" value="1"/>
</dbReference>
<dbReference type="InterPro" id="IPR055290">
    <property type="entry name" value="At3g26010-like"/>
</dbReference>
<name>A0AAV3P0Z8_LITER</name>
<feature type="domain" description="F-box protein At3g26010-like beta-propeller" evidence="1">
    <location>
        <begin position="87"/>
        <end position="293"/>
    </location>
</feature>
<keyword evidence="3" id="KW-1185">Reference proteome</keyword>
<dbReference type="Proteomes" id="UP001454036">
    <property type="component" value="Unassembled WGS sequence"/>
</dbReference>
<comment type="caution">
    <text evidence="2">The sequence shown here is derived from an EMBL/GenBank/DDBJ whole genome shotgun (WGS) entry which is preliminary data.</text>
</comment>
<dbReference type="PANTHER" id="PTHR35546">
    <property type="entry name" value="F-BOX PROTEIN INTERACTION DOMAIN PROTEIN-RELATED"/>
    <property type="match status" value="1"/>
</dbReference>
<organism evidence="2 3">
    <name type="scientific">Lithospermum erythrorhizon</name>
    <name type="common">Purple gromwell</name>
    <name type="synonym">Lithospermum officinale var. erythrorhizon</name>
    <dbReference type="NCBI Taxonomy" id="34254"/>
    <lineage>
        <taxon>Eukaryota</taxon>
        <taxon>Viridiplantae</taxon>
        <taxon>Streptophyta</taxon>
        <taxon>Embryophyta</taxon>
        <taxon>Tracheophyta</taxon>
        <taxon>Spermatophyta</taxon>
        <taxon>Magnoliopsida</taxon>
        <taxon>eudicotyledons</taxon>
        <taxon>Gunneridae</taxon>
        <taxon>Pentapetalae</taxon>
        <taxon>asterids</taxon>
        <taxon>lamiids</taxon>
        <taxon>Boraginales</taxon>
        <taxon>Boraginaceae</taxon>
        <taxon>Boraginoideae</taxon>
        <taxon>Lithospermeae</taxon>
        <taxon>Lithospermum</taxon>
    </lineage>
</organism>
<gene>
    <name evidence="2" type="ORF">LIER_04451</name>
</gene>
<accession>A0AAV3P0Z8</accession>
<evidence type="ECO:0000259" key="1">
    <source>
        <dbReference type="Pfam" id="PF24750"/>
    </source>
</evidence>
<evidence type="ECO:0000313" key="3">
    <source>
        <dbReference type="Proteomes" id="UP001454036"/>
    </source>
</evidence>
<evidence type="ECO:0000313" key="2">
    <source>
        <dbReference type="EMBL" id="GAA0143870.1"/>
    </source>
</evidence>
<proteinExistence type="predicted"/>
<sequence>MDNKTPPSLHLPASRGSEQREPLLLGYFFQLHPHYHGSRYAITNPRLKKFVATQPVNNFISMSPHGNDLKEGKWGTLDESLDFLGQDAYIMASSNGFLLCASIVEANTRFVICNPVTREFRVLPESPKTYRCVSVAFICKGDYQGFSSMSTVNYEVFVAGITSSETKNIRELQIFSSETDEWNVSCIESPLPFCMGRRSLPGIVLEEMVYWLAGCHFLAYDRSNESVQVLEVPHPEDGDHISPDDVVLEDWLAASNGKLTYACSLLHRLELWVLQDCVGGRANWKLKHSVTHRRMIEHDPTLVRTYDTSNGCTIKGLHPRDPNRVMVHMGGNMYWYDAVAGNLEKIKTSFAPELYLTFPYEFPWSPLE</sequence>
<dbReference type="EMBL" id="BAABME010000572">
    <property type="protein sequence ID" value="GAA0143870.1"/>
    <property type="molecule type" value="Genomic_DNA"/>
</dbReference>
<protein>
    <recommendedName>
        <fullName evidence="1">F-box protein At3g26010-like beta-propeller domain-containing protein</fullName>
    </recommendedName>
</protein>
<dbReference type="AlphaFoldDB" id="A0AAV3P0Z8"/>
<dbReference type="InterPro" id="IPR017451">
    <property type="entry name" value="F-box-assoc_interact_dom"/>
</dbReference>